<gene>
    <name evidence="3" type="ORF">JZ751_006559</name>
</gene>
<dbReference type="Proteomes" id="UP000824540">
    <property type="component" value="Unassembled WGS sequence"/>
</dbReference>
<organism evidence="3 4">
    <name type="scientific">Albula glossodonta</name>
    <name type="common">roundjaw bonefish</name>
    <dbReference type="NCBI Taxonomy" id="121402"/>
    <lineage>
        <taxon>Eukaryota</taxon>
        <taxon>Metazoa</taxon>
        <taxon>Chordata</taxon>
        <taxon>Craniata</taxon>
        <taxon>Vertebrata</taxon>
        <taxon>Euteleostomi</taxon>
        <taxon>Actinopterygii</taxon>
        <taxon>Neopterygii</taxon>
        <taxon>Teleostei</taxon>
        <taxon>Albuliformes</taxon>
        <taxon>Albulidae</taxon>
        <taxon>Albula</taxon>
    </lineage>
</organism>
<evidence type="ECO:0000313" key="3">
    <source>
        <dbReference type="EMBL" id="KAG9329208.1"/>
    </source>
</evidence>
<feature type="chain" id="PRO_5035907648" description="Secreted protein" evidence="2">
    <location>
        <begin position="22"/>
        <end position="85"/>
    </location>
</feature>
<evidence type="ECO:0008006" key="5">
    <source>
        <dbReference type="Google" id="ProtNLM"/>
    </source>
</evidence>
<dbReference type="EMBL" id="JAFBMS010001386">
    <property type="protein sequence ID" value="KAG9329208.1"/>
    <property type="molecule type" value="Genomic_DNA"/>
</dbReference>
<name>A0A8T2MU92_9TELE</name>
<keyword evidence="4" id="KW-1185">Reference proteome</keyword>
<feature type="region of interest" description="Disordered" evidence="1">
    <location>
        <begin position="66"/>
        <end position="85"/>
    </location>
</feature>
<keyword evidence="2" id="KW-0732">Signal</keyword>
<evidence type="ECO:0000256" key="2">
    <source>
        <dbReference type="SAM" id="SignalP"/>
    </source>
</evidence>
<evidence type="ECO:0000256" key="1">
    <source>
        <dbReference type="SAM" id="MobiDB-lite"/>
    </source>
</evidence>
<sequence>MVTFQCLVFSGVCFSVPLGLSHCLSRHERNSRGLGPAPLHLSHHNLDPALHCGNCLVRPPPAVPAPVSQKTLQRAPPLHINPGEE</sequence>
<comment type="caution">
    <text evidence="3">The sequence shown here is derived from an EMBL/GenBank/DDBJ whole genome shotgun (WGS) entry which is preliminary data.</text>
</comment>
<dbReference type="AlphaFoldDB" id="A0A8T2MU92"/>
<accession>A0A8T2MU92</accession>
<proteinExistence type="predicted"/>
<reference evidence="3" key="1">
    <citation type="thesis" date="2021" institute="BYU ScholarsArchive" country="Provo, UT, USA">
        <title>Applications of and Algorithms for Genome Assembly and Genomic Analyses with an Emphasis on Marine Teleosts.</title>
        <authorList>
            <person name="Pickett B.D."/>
        </authorList>
    </citation>
    <scope>NUCLEOTIDE SEQUENCE</scope>
    <source>
        <strain evidence="3">HI-2016</strain>
    </source>
</reference>
<protein>
    <recommendedName>
        <fullName evidence="5">Secreted protein</fullName>
    </recommendedName>
</protein>
<feature type="signal peptide" evidence="2">
    <location>
        <begin position="1"/>
        <end position="21"/>
    </location>
</feature>
<evidence type="ECO:0000313" key="4">
    <source>
        <dbReference type="Proteomes" id="UP000824540"/>
    </source>
</evidence>